<accession>A0A7J9J297</accession>
<keyword evidence="2" id="KW-1185">Reference proteome</keyword>
<evidence type="ECO:0000313" key="2">
    <source>
        <dbReference type="Proteomes" id="UP000593575"/>
    </source>
</evidence>
<proteinExistence type="predicted"/>
<gene>
    <name evidence="1" type="ORF">Goarm_013161</name>
</gene>
<dbReference type="AlphaFoldDB" id="A0A7J9J297"/>
<comment type="caution">
    <text evidence="1">The sequence shown here is derived from an EMBL/GenBank/DDBJ whole genome shotgun (WGS) entry which is preliminary data.</text>
</comment>
<protein>
    <submittedName>
        <fullName evidence="1">Uncharacterized protein</fullName>
    </submittedName>
</protein>
<evidence type="ECO:0000313" key="1">
    <source>
        <dbReference type="EMBL" id="MBA0828489.1"/>
    </source>
</evidence>
<dbReference type="Proteomes" id="UP000593575">
    <property type="component" value="Unassembled WGS sequence"/>
</dbReference>
<name>A0A7J9J297_9ROSI</name>
<dbReference type="EMBL" id="JABFAE010000005">
    <property type="protein sequence ID" value="MBA0828489.1"/>
    <property type="molecule type" value="Genomic_DNA"/>
</dbReference>
<sequence>MYVSCNGGEESRSFEDRITKKVRFKERNNEESVDMVADLEPTPTLSWKDKLLGEGLVGSGMRESVAKAETDGEFVLLEGNMVKSTINGIPTINFSDRIKDILFKEMEKTVVLKLLERKSRHNQMDFQVNKDGISSNTRLNSRFAALNREGDFEEIIGGFVKNFSRKRFITKKTLNNKGKGARVQENYKNKSALKAKVDCLTVSGLENKNGPTAMLGVSAGMEIRLGCSQGGPSSKAIGKCP</sequence>
<reference evidence="1 2" key="1">
    <citation type="journal article" date="2019" name="Genome Biol. Evol.">
        <title>Insights into the evolution of the New World diploid cottons (Gossypium, subgenus Houzingenia) based on genome sequencing.</title>
        <authorList>
            <person name="Grover C.E."/>
            <person name="Arick M.A. 2nd"/>
            <person name="Thrash A."/>
            <person name="Conover J.L."/>
            <person name="Sanders W.S."/>
            <person name="Peterson D.G."/>
            <person name="Frelichowski J.E."/>
            <person name="Scheffler J.A."/>
            <person name="Scheffler B.E."/>
            <person name="Wendel J.F."/>
        </authorList>
    </citation>
    <scope>NUCLEOTIDE SEQUENCE [LARGE SCALE GENOMIC DNA]</scope>
    <source>
        <strain evidence="1">6</strain>
        <tissue evidence="1">Leaf</tissue>
    </source>
</reference>
<organism evidence="1 2">
    <name type="scientific">Gossypium armourianum</name>
    <dbReference type="NCBI Taxonomy" id="34283"/>
    <lineage>
        <taxon>Eukaryota</taxon>
        <taxon>Viridiplantae</taxon>
        <taxon>Streptophyta</taxon>
        <taxon>Embryophyta</taxon>
        <taxon>Tracheophyta</taxon>
        <taxon>Spermatophyta</taxon>
        <taxon>Magnoliopsida</taxon>
        <taxon>eudicotyledons</taxon>
        <taxon>Gunneridae</taxon>
        <taxon>Pentapetalae</taxon>
        <taxon>rosids</taxon>
        <taxon>malvids</taxon>
        <taxon>Malvales</taxon>
        <taxon>Malvaceae</taxon>
        <taxon>Malvoideae</taxon>
        <taxon>Gossypium</taxon>
    </lineage>
</organism>